<feature type="signal peptide" evidence="1">
    <location>
        <begin position="1"/>
        <end position="28"/>
    </location>
</feature>
<protein>
    <submittedName>
        <fullName evidence="2">Lipase (Class 2)</fullName>
    </submittedName>
</protein>
<keyword evidence="1" id="KW-0732">Signal</keyword>
<name>A0A1G6QV81_9NOCA</name>
<evidence type="ECO:0000313" key="2">
    <source>
        <dbReference type="EMBL" id="SDC96241.1"/>
    </source>
</evidence>
<dbReference type="Proteomes" id="UP000199417">
    <property type="component" value="Unassembled WGS sequence"/>
</dbReference>
<dbReference type="STRING" id="168276.SAMN05444580_102224"/>
<evidence type="ECO:0000313" key="3">
    <source>
        <dbReference type="Proteomes" id="UP000199417"/>
    </source>
</evidence>
<dbReference type="PANTHER" id="PTHR32015">
    <property type="entry name" value="FASTING INDUCED LIPASE"/>
    <property type="match status" value="1"/>
</dbReference>
<dbReference type="GO" id="GO:0016298">
    <property type="term" value="F:lipase activity"/>
    <property type="evidence" value="ECO:0007669"/>
    <property type="project" value="TreeGrafter"/>
</dbReference>
<dbReference type="AlphaFoldDB" id="A0A1G6QV81"/>
<reference evidence="2 3" key="1">
    <citation type="submission" date="2016-10" db="EMBL/GenBank/DDBJ databases">
        <authorList>
            <person name="de Groot N.N."/>
        </authorList>
    </citation>
    <scope>NUCLEOTIDE SEQUENCE [LARGE SCALE GENOMIC DNA]</scope>
    <source>
        <strain evidence="2 3">JCM 11308</strain>
    </source>
</reference>
<dbReference type="InterPro" id="IPR002918">
    <property type="entry name" value="Lipase_EstA/Esterase_EstB"/>
</dbReference>
<dbReference type="Gene3D" id="3.40.50.1820">
    <property type="entry name" value="alpha/beta hydrolase"/>
    <property type="match status" value="1"/>
</dbReference>
<dbReference type="PANTHER" id="PTHR32015:SF1">
    <property type="entry name" value="LIPASE"/>
    <property type="match status" value="1"/>
</dbReference>
<keyword evidence="3" id="KW-1185">Reference proteome</keyword>
<dbReference type="SUPFAM" id="SSF53474">
    <property type="entry name" value="alpha/beta-Hydrolases"/>
    <property type="match status" value="1"/>
</dbReference>
<accession>A0A1G6QV81</accession>
<gene>
    <name evidence="2" type="ORF">SAMN05444580_102224</name>
</gene>
<sequence length="314" mass="32895">MLRTSRAVVLALSLVALVLPFGAGGAQAQPLPENYNFFAGIPDELTNPGGSLPGSNDFSCKPSAEHPRPVVLVHGTGGSQQTNWGAYVPMLKNAGYCVFALTYGAIPGAPWPISAIGGMGPIGESAAQFKTFVDRIRSSTGAQTVDVVGHSQGTIIPTYYLKQLGGEGTITNYVSIAPPWRGLTTLGADGLPALAKRLGVPESSIPVCQACGEMTAESEVVKKVNAGGTPYVEGVNYTNISTRYDEAIRLEQGQVPGPPGYNVTNIVVQDTCSQDYSEHAAIAGSRRAAYMTLNALDPAHPREVPCMFVPPFSG</sequence>
<dbReference type="GO" id="GO:0016042">
    <property type="term" value="P:lipid catabolic process"/>
    <property type="evidence" value="ECO:0007669"/>
    <property type="project" value="InterPro"/>
</dbReference>
<organism evidence="2 3">
    <name type="scientific">Rhodococcus tukisamuensis</name>
    <dbReference type="NCBI Taxonomy" id="168276"/>
    <lineage>
        <taxon>Bacteria</taxon>
        <taxon>Bacillati</taxon>
        <taxon>Actinomycetota</taxon>
        <taxon>Actinomycetes</taxon>
        <taxon>Mycobacteriales</taxon>
        <taxon>Nocardiaceae</taxon>
        <taxon>Rhodococcus</taxon>
    </lineage>
</organism>
<feature type="chain" id="PRO_5011654790" evidence="1">
    <location>
        <begin position="29"/>
        <end position="314"/>
    </location>
</feature>
<dbReference type="Pfam" id="PF01674">
    <property type="entry name" value="Lipase_2"/>
    <property type="match status" value="1"/>
</dbReference>
<evidence type="ECO:0000256" key="1">
    <source>
        <dbReference type="SAM" id="SignalP"/>
    </source>
</evidence>
<dbReference type="EMBL" id="FNAB01000002">
    <property type="protein sequence ID" value="SDC96241.1"/>
    <property type="molecule type" value="Genomic_DNA"/>
</dbReference>
<dbReference type="InterPro" id="IPR029058">
    <property type="entry name" value="AB_hydrolase_fold"/>
</dbReference>
<proteinExistence type="predicted"/>